<feature type="transmembrane region" description="Helical" evidence="2">
    <location>
        <begin position="134"/>
        <end position="164"/>
    </location>
</feature>
<keyword evidence="2" id="KW-0472">Membrane</keyword>
<sequence>MTIQQGFTAACRDCVTNGYPLGHGYRLYMPGLMRFAAQDDFSPFGVGGANPYVYGASNPINGVDPSGHDFLWGVFLTLNTIREFLPGGMGGIDQEMMTSMGLPQLPTWNDQQPSLPTARDQLVARIVLDIDFTVIGIAVAFATLGVGLAVVASAFAMVSGGLAIASDVEDYKGNETASKDLSYASLGVGVIDGLVTGGAEAALSIAKMGSYSVEAGARLSRPVLRTVVRAAAGQLVVQGASAALYFGLPPLIQALIGRGPGAQPAFEERLLPAGSTQAGSYRTAFGYPQPADVAIIEARPEQRPAWPTPVAAQPSMRPGYAQ</sequence>
<dbReference type="NCBIfam" id="TIGR03696">
    <property type="entry name" value="Rhs_assc_core"/>
    <property type="match status" value="1"/>
</dbReference>
<accession>A0A1X7FQ65</accession>
<evidence type="ECO:0000256" key="1">
    <source>
        <dbReference type="SAM" id="MobiDB-lite"/>
    </source>
</evidence>
<reference evidence="4" key="1">
    <citation type="submission" date="2017-04" db="EMBL/GenBank/DDBJ databases">
        <authorList>
            <person name="Varghese N."/>
            <person name="Submissions S."/>
        </authorList>
    </citation>
    <scope>NUCLEOTIDE SEQUENCE [LARGE SCALE GENOMIC DNA]</scope>
    <source>
        <strain evidence="4">Ballard 720</strain>
    </source>
</reference>
<keyword evidence="2" id="KW-0812">Transmembrane</keyword>
<dbReference type="Gene3D" id="2.180.10.10">
    <property type="entry name" value="RHS repeat-associated core"/>
    <property type="match status" value="1"/>
</dbReference>
<dbReference type="RefSeq" id="WP_158243582.1">
    <property type="nucleotide sequence ID" value="NZ_BSQD01000007.1"/>
</dbReference>
<gene>
    <name evidence="3" type="ORF">SAMN06295900_110152</name>
</gene>
<keyword evidence="4" id="KW-1185">Reference proteome</keyword>
<dbReference type="GeneID" id="95553470"/>
<name>A0A1X7FQ65_TRICW</name>
<evidence type="ECO:0000313" key="4">
    <source>
        <dbReference type="Proteomes" id="UP000192911"/>
    </source>
</evidence>
<dbReference type="InterPro" id="IPR022385">
    <property type="entry name" value="Rhs_assc_core"/>
</dbReference>
<dbReference type="EMBL" id="FXAH01000010">
    <property type="protein sequence ID" value="SMF56485.1"/>
    <property type="molecule type" value="Genomic_DNA"/>
</dbReference>
<evidence type="ECO:0000256" key="2">
    <source>
        <dbReference type="SAM" id="Phobius"/>
    </source>
</evidence>
<dbReference type="Proteomes" id="UP000192911">
    <property type="component" value="Unassembled WGS sequence"/>
</dbReference>
<organism evidence="3 4">
    <name type="scientific">Trinickia caryophylli</name>
    <name type="common">Paraburkholderia caryophylli</name>
    <dbReference type="NCBI Taxonomy" id="28094"/>
    <lineage>
        <taxon>Bacteria</taxon>
        <taxon>Pseudomonadati</taxon>
        <taxon>Pseudomonadota</taxon>
        <taxon>Betaproteobacteria</taxon>
        <taxon>Burkholderiales</taxon>
        <taxon>Burkholderiaceae</taxon>
        <taxon>Trinickia</taxon>
    </lineage>
</organism>
<feature type="region of interest" description="Disordered" evidence="1">
    <location>
        <begin position="302"/>
        <end position="322"/>
    </location>
</feature>
<evidence type="ECO:0000313" key="3">
    <source>
        <dbReference type="EMBL" id="SMF56485.1"/>
    </source>
</evidence>
<keyword evidence="2" id="KW-1133">Transmembrane helix</keyword>
<protein>
    <submittedName>
        <fullName evidence="3">RHS repeat-associated core domain-containing protein</fullName>
    </submittedName>
</protein>
<dbReference type="STRING" id="28094.SAMN06295900_110152"/>
<proteinExistence type="predicted"/>
<dbReference type="AlphaFoldDB" id="A0A1X7FQ65"/>